<dbReference type="RefSeq" id="XP_031917682.1">
    <property type="nucleotide sequence ID" value="XM_032062903.1"/>
</dbReference>
<feature type="transmembrane region" description="Helical" evidence="2">
    <location>
        <begin position="115"/>
        <end position="134"/>
    </location>
</feature>
<feature type="transmembrane region" description="Helical" evidence="2">
    <location>
        <begin position="545"/>
        <end position="563"/>
    </location>
</feature>
<feature type="region of interest" description="Disordered" evidence="1">
    <location>
        <begin position="11"/>
        <end position="44"/>
    </location>
</feature>
<keyword evidence="2" id="KW-0472">Membrane</keyword>
<dbReference type="PANTHER" id="PTHR35394">
    <property type="entry name" value="DUF3176 DOMAIN-CONTAINING PROTEIN"/>
    <property type="match status" value="1"/>
</dbReference>
<evidence type="ECO:0000256" key="2">
    <source>
        <dbReference type="SAM" id="Phobius"/>
    </source>
</evidence>
<gene>
    <name evidence="3" type="ORF">BDV38DRAFT_296282</name>
</gene>
<dbReference type="Proteomes" id="UP000325672">
    <property type="component" value="Unassembled WGS sequence"/>
</dbReference>
<dbReference type="GeneID" id="43647113"/>
<feature type="compositionally biased region" description="Polar residues" evidence="1">
    <location>
        <begin position="16"/>
        <end position="31"/>
    </location>
</feature>
<evidence type="ECO:0000256" key="1">
    <source>
        <dbReference type="SAM" id="MobiDB-lite"/>
    </source>
</evidence>
<organism evidence="3 4">
    <name type="scientific">Aspergillus pseudotamarii</name>
    <dbReference type="NCBI Taxonomy" id="132259"/>
    <lineage>
        <taxon>Eukaryota</taxon>
        <taxon>Fungi</taxon>
        <taxon>Dikarya</taxon>
        <taxon>Ascomycota</taxon>
        <taxon>Pezizomycotina</taxon>
        <taxon>Eurotiomycetes</taxon>
        <taxon>Eurotiomycetidae</taxon>
        <taxon>Eurotiales</taxon>
        <taxon>Aspergillaceae</taxon>
        <taxon>Aspergillus</taxon>
        <taxon>Aspergillus subgen. Circumdati</taxon>
    </lineage>
</organism>
<sequence>MGFDLWWGRRHARGKGSSSGASQQIETQTLTEPHAGSLARPSSEIASDRVQYGLTKPAKTDKEKTGHDWKESWKWEAAAATLSVIGLGLLIGFLFKVHDTPYADWQYTASPNTVVSIIVTISKAALLVPVSGCLSQLKWNRYRDSVPLYDMQAIDQASRGPWGALELLWIGIPRLRMDALTLVGAFMTVLAVAIDPFSQQILAFPSHKVHVFNESALIQAAHRYVYQQKLYINHEHSGSLAPSMLSSMISGLAQTNSPLAPQCSSGICKFPEFITIGVCSYCEDITSKVNQICHQSEFLQDGEESAVQQPHVSCIYKPPSGLEIATDATGLTKEQDSNEVSLNHWGTYPQSRTSMTGVQKPIFSFVAANQSTRVWYVPENVTLPPPKPLFTDCVFYYCERKYASSHYLANDRASHSANVTQTQPLLPSDDTTLYRSDYVYILQPPDGQTALSGRSPYMIDAYTFLSIPSVMRKLFNTTTGSGAYWDDFDNESTGLNLEPILREADLRELLQSMSTSMTDVLRANPEAEKVPGRAFRVETYIHVRWPWIVLLVCAVLGSLVLLLRTATVSKRQHAKVWKASIIPLLTSRLDLQPENEIAALESLDDIHHMSKKTNVMINPDERQLVLTEQ</sequence>
<accession>A0A5N6T5U8</accession>
<evidence type="ECO:0000313" key="3">
    <source>
        <dbReference type="EMBL" id="KAE8141619.1"/>
    </source>
</evidence>
<name>A0A5N6T5U8_ASPPS</name>
<feature type="transmembrane region" description="Helical" evidence="2">
    <location>
        <begin position="77"/>
        <end position="95"/>
    </location>
</feature>
<proteinExistence type="predicted"/>
<keyword evidence="2" id="KW-1133">Transmembrane helix</keyword>
<evidence type="ECO:0000313" key="4">
    <source>
        <dbReference type="Proteomes" id="UP000325672"/>
    </source>
</evidence>
<protein>
    <submittedName>
        <fullName evidence="3">Uncharacterized protein</fullName>
    </submittedName>
</protein>
<feature type="transmembrane region" description="Helical" evidence="2">
    <location>
        <begin position="179"/>
        <end position="198"/>
    </location>
</feature>
<dbReference type="Pfam" id="PF11374">
    <property type="entry name" value="DUF3176"/>
    <property type="match status" value="1"/>
</dbReference>
<dbReference type="AlphaFoldDB" id="A0A5N6T5U8"/>
<dbReference type="PANTHER" id="PTHR35394:SF5">
    <property type="entry name" value="DUF3176 DOMAIN-CONTAINING PROTEIN"/>
    <property type="match status" value="1"/>
</dbReference>
<dbReference type="OrthoDB" id="5376804at2759"/>
<dbReference type="InterPro" id="IPR021514">
    <property type="entry name" value="DUF3176"/>
</dbReference>
<reference evidence="3 4" key="1">
    <citation type="submission" date="2019-04" db="EMBL/GenBank/DDBJ databases">
        <title>Friends and foes A comparative genomics study of 23 Aspergillus species from section Flavi.</title>
        <authorList>
            <consortium name="DOE Joint Genome Institute"/>
            <person name="Kjaerbolling I."/>
            <person name="Vesth T."/>
            <person name="Frisvad J.C."/>
            <person name="Nybo J.L."/>
            <person name="Theobald S."/>
            <person name="Kildgaard S."/>
            <person name="Isbrandt T."/>
            <person name="Kuo A."/>
            <person name="Sato A."/>
            <person name="Lyhne E.K."/>
            <person name="Kogle M.E."/>
            <person name="Wiebenga A."/>
            <person name="Kun R.S."/>
            <person name="Lubbers R.J."/>
            <person name="Makela M.R."/>
            <person name="Barry K."/>
            <person name="Chovatia M."/>
            <person name="Clum A."/>
            <person name="Daum C."/>
            <person name="Haridas S."/>
            <person name="He G."/>
            <person name="LaButti K."/>
            <person name="Lipzen A."/>
            <person name="Mondo S."/>
            <person name="Riley R."/>
            <person name="Salamov A."/>
            <person name="Simmons B.A."/>
            <person name="Magnuson J.K."/>
            <person name="Henrissat B."/>
            <person name="Mortensen U.H."/>
            <person name="Larsen T.O."/>
            <person name="Devries R.P."/>
            <person name="Grigoriev I.V."/>
            <person name="Machida M."/>
            <person name="Baker S.E."/>
            <person name="Andersen M.R."/>
        </authorList>
    </citation>
    <scope>NUCLEOTIDE SEQUENCE [LARGE SCALE GENOMIC DNA]</scope>
    <source>
        <strain evidence="3 4">CBS 117625</strain>
    </source>
</reference>
<keyword evidence="4" id="KW-1185">Reference proteome</keyword>
<dbReference type="EMBL" id="ML743557">
    <property type="protein sequence ID" value="KAE8141619.1"/>
    <property type="molecule type" value="Genomic_DNA"/>
</dbReference>
<keyword evidence="2" id="KW-0812">Transmembrane</keyword>